<comment type="caution">
    <text evidence="2">The sequence shown here is derived from an EMBL/GenBank/DDBJ whole genome shotgun (WGS) entry which is preliminary data.</text>
</comment>
<evidence type="ECO:0000256" key="1">
    <source>
        <dbReference type="SAM" id="MobiDB-lite"/>
    </source>
</evidence>
<feature type="compositionally biased region" description="Low complexity" evidence="1">
    <location>
        <begin position="63"/>
        <end position="77"/>
    </location>
</feature>
<proteinExistence type="predicted"/>
<name>A0ABN3MEG6_9ACTN</name>
<evidence type="ECO:0000313" key="3">
    <source>
        <dbReference type="Proteomes" id="UP001501721"/>
    </source>
</evidence>
<keyword evidence="3" id="KW-1185">Reference proteome</keyword>
<accession>A0ABN3MEG6</accession>
<dbReference type="EMBL" id="BAAATL010000029">
    <property type="protein sequence ID" value="GAA2500431.1"/>
    <property type="molecule type" value="Genomic_DNA"/>
</dbReference>
<sequence length="77" mass="7603">MSGGLPGSGASLPGSERESAGVRRARPSSAPGTTGRSRESSRQLSWPALIGPGPRSGDDQAEPGAIPPAAVARPAPC</sequence>
<protein>
    <submittedName>
        <fullName evidence="2">Uncharacterized protein</fullName>
    </submittedName>
</protein>
<feature type="region of interest" description="Disordered" evidence="1">
    <location>
        <begin position="1"/>
        <end position="77"/>
    </location>
</feature>
<dbReference type="Proteomes" id="UP001501721">
    <property type="component" value="Unassembled WGS sequence"/>
</dbReference>
<reference evidence="2 3" key="1">
    <citation type="journal article" date="2019" name="Int. J. Syst. Evol. Microbiol.">
        <title>The Global Catalogue of Microorganisms (GCM) 10K type strain sequencing project: providing services to taxonomists for standard genome sequencing and annotation.</title>
        <authorList>
            <consortium name="The Broad Institute Genomics Platform"/>
            <consortium name="The Broad Institute Genome Sequencing Center for Infectious Disease"/>
            <person name="Wu L."/>
            <person name="Ma J."/>
        </authorList>
    </citation>
    <scope>NUCLEOTIDE SEQUENCE [LARGE SCALE GENOMIC DNA]</scope>
    <source>
        <strain evidence="2 3">JCM 6923</strain>
    </source>
</reference>
<evidence type="ECO:0000313" key="2">
    <source>
        <dbReference type="EMBL" id="GAA2500431.1"/>
    </source>
</evidence>
<organism evidence="2 3">
    <name type="scientific">Streptomyces graminearus</name>
    <dbReference type="NCBI Taxonomy" id="284030"/>
    <lineage>
        <taxon>Bacteria</taxon>
        <taxon>Bacillati</taxon>
        <taxon>Actinomycetota</taxon>
        <taxon>Actinomycetes</taxon>
        <taxon>Kitasatosporales</taxon>
        <taxon>Streptomycetaceae</taxon>
        <taxon>Streptomyces</taxon>
    </lineage>
</organism>
<gene>
    <name evidence="2" type="ORF">GCM10010422_56890</name>
</gene>